<comment type="subcellular location">
    <subcellularLocation>
        <location evidence="1">Cell outer membrane</location>
    </subcellularLocation>
</comment>
<evidence type="ECO:0000313" key="10">
    <source>
        <dbReference type="Proteomes" id="UP001216907"/>
    </source>
</evidence>
<evidence type="ECO:0000256" key="7">
    <source>
        <dbReference type="ARBA" id="ARBA00023237"/>
    </source>
</evidence>
<name>A0ABT6F674_9BACT</name>
<dbReference type="InterPro" id="IPR003423">
    <property type="entry name" value="OMP_efflux"/>
</dbReference>
<evidence type="ECO:0000256" key="2">
    <source>
        <dbReference type="ARBA" id="ARBA00007613"/>
    </source>
</evidence>
<organism evidence="9 10">
    <name type="scientific">Paludisphaera mucosa</name>
    <dbReference type="NCBI Taxonomy" id="3030827"/>
    <lineage>
        <taxon>Bacteria</taxon>
        <taxon>Pseudomonadati</taxon>
        <taxon>Planctomycetota</taxon>
        <taxon>Planctomycetia</taxon>
        <taxon>Isosphaerales</taxon>
        <taxon>Isosphaeraceae</taxon>
        <taxon>Paludisphaera</taxon>
    </lineage>
</organism>
<evidence type="ECO:0000256" key="3">
    <source>
        <dbReference type="ARBA" id="ARBA00022448"/>
    </source>
</evidence>
<keyword evidence="8" id="KW-0732">Signal</keyword>
<keyword evidence="6" id="KW-0472">Membrane</keyword>
<keyword evidence="7" id="KW-0998">Cell outer membrane</keyword>
<dbReference type="PANTHER" id="PTHR30026:SF20">
    <property type="entry name" value="OUTER MEMBRANE PROTEIN TOLC"/>
    <property type="match status" value="1"/>
</dbReference>
<keyword evidence="3" id="KW-0813">Transport</keyword>
<reference evidence="9 10" key="1">
    <citation type="submission" date="2023-03" db="EMBL/GenBank/DDBJ databases">
        <title>Paludisphaera mucosa sp. nov. a novel planctomycete from northern fen.</title>
        <authorList>
            <person name="Ivanova A."/>
        </authorList>
    </citation>
    <scope>NUCLEOTIDE SEQUENCE [LARGE SCALE GENOMIC DNA]</scope>
    <source>
        <strain evidence="9 10">Pla2</strain>
    </source>
</reference>
<keyword evidence="10" id="KW-1185">Reference proteome</keyword>
<sequence>MRGSRMAVALALCWWQAAAGSVRGEDLHEAWAIALGGNQGLQARQEQTAAAGFSAAAARSDRLPSVRSLSFNAFLTATPTYRPFQSSGGQGGSGSSSLAGLPTSFPILGNGQRNLPFSLTYANIPLYTGGRLKNAVAAADARTRVERAQEYATALDLKMGVARTYIGVLRARRSLEVAESNVDRLQAFARDVRNRRREGMAVRSDVLAAEVSLANAQLGRIQGRTSLDAAWSAYNRLLCRPLSFTTDLVELGNLPQDVNRDELAAYAEDVVSHPPIVDESEVADLTARAFEMRPELAGLTDLARGFRAQAAAARGATKPQVGFAMAFLYLGNNSQAPQGIGAATFYFDWLMTDSGGTRRRTEALRRQEVAALKRKADEAADVALEVRTRWLDRNQARLRIPVSRLAIAQAEENLNVLIERYRQEESTYTEVLDAENRRVASLNNYYNAVYDETQADFALRRAVGTL</sequence>
<evidence type="ECO:0000256" key="6">
    <source>
        <dbReference type="ARBA" id="ARBA00023136"/>
    </source>
</evidence>
<evidence type="ECO:0000256" key="4">
    <source>
        <dbReference type="ARBA" id="ARBA00022452"/>
    </source>
</evidence>
<evidence type="ECO:0000256" key="8">
    <source>
        <dbReference type="SAM" id="SignalP"/>
    </source>
</evidence>
<dbReference type="PANTHER" id="PTHR30026">
    <property type="entry name" value="OUTER MEMBRANE PROTEIN TOLC"/>
    <property type="match status" value="1"/>
</dbReference>
<protein>
    <submittedName>
        <fullName evidence="9">TolC family protein</fullName>
    </submittedName>
</protein>
<evidence type="ECO:0000256" key="1">
    <source>
        <dbReference type="ARBA" id="ARBA00004442"/>
    </source>
</evidence>
<evidence type="ECO:0000256" key="5">
    <source>
        <dbReference type="ARBA" id="ARBA00022692"/>
    </source>
</evidence>
<dbReference type="InterPro" id="IPR051906">
    <property type="entry name" value="TolC-like"/>
</dbReference>
<proteinExistence type="inferred from homology"/>
<dbReference type="EMBL" id="JARRAG010000001">
    <property type="protein sequence ID" value="MDG3002923.1"/>
    <property type="molecule type" value="Genomic_DNA"/>
</dbReference>
<keyword evidence="4" id="KW-1134">Transmembrane beta strand</keyword>
<comment type="caution">
    <text evidence="9">The sequence shown here is derived from an EMBL/GenBank/DDBJ whole genome shotgun (WGS) entry which is preliminary data.</text>
</comment>
<dbReference type="Pfam" id="PF02321">
    <property type="entry name" value="OEP"/>
    <property type="match status" value="1"/>
</dbReference>
<dbReference type="Proteomes" id="UP001216907">
    <property type="component" value="Unassembled WGS sequence"/>
</dbReference>
<dbReference type="RefSeq" id="WP_277859282.1">
    <property type="nucleotide sequence ID" value="NZ_JARRAG010000001.1"/>
</dbReference>
<feature type="chain" id="PRO_5047098689" evidence="8">
    <location>
        <begin position="20"/>
        <end position="466"/>
    </location>
</feature>
<keyword evidence="5" id="KW-0812">Transmembrane</keyword>
<feature type="signal peptide" evidence="8">
    <location>
        <begin position="1"/>
        <end position="19"/>
    </location>
</feature>
<gene>
    <name evidence="9" type="ORF">PZE19_04030</name>
</gene>
<dbReference type="SUPFAM" id="SSF56954">
    <property type="entry name" value="Outer membrane efflux proteins (OEP)"/>
    <property type="match status" value="1"/>
</dbReference>
<comment type="similarity">
    <text evidence="2">Belongs to the outer membrane factor (OMF) (TC 1.B.17) family.</text>
</comment>
<dbReference type="Gene3D" id="1.20.1600.10">
    <property type="entry name" value="Outer membrane efflux proteins (OEP)"/>
    <property type="match status" value="1"/>
</dbReference>
<accession>A0ABT6F674</accession>
<evidence type="ECO:0000313" key="9">
    <source>
        <dbReference type="EMBL" id="MDG3002923.1"/>
    </source>
</evidence>